<keyword evidence="2" id="KW-1185">Reference proteome</keyword>
<dbReference type="InterPro" id="IPR032066">
    <property type="entry name" value="GP3_package"/>
</dbReference>
<dbReference type="Gene3D" id="1.10.132.80">
    <property type="match status" value="1"/>
</dbReference>
<dbReference type="KEGG" id="vg:65053238"/>
<reference evidence="1 2" key="1">
    <citation type="submission" date="2019-06" db="EMBL/GenBank/DDBJ databases">
        <authorList>
            <person name="Li Q."/>
            <person name="Teng T."/>
        </authorList>
    </citation>
    <scope>NUCLEOTIDE SEQUENCE [LARGE SCALE GENOMIC DNA]</scope>
</reference>
<dbReference type="GeneID" id="65053238"/>
<organism evidence="1 2">
    <name type="scientific">Escherichia phage Henu7</name>
    <dbReference type="NCBI Taxonomy" id="2589652"/>
    <lineage>
        <taxon>Viruses</taxon>
        <taxon>Duplodnaviria</taxon>
        <taxon>Heunggongvirae</taxon>
        <taxon>Uroviricota</taxon>
        <taxon>Caudoviricetes</taxon>
        <taxon>Drexlerviridae</taxon>
        <taxon>Tempevirinae</taxon>
        <taxon>Henuseptimavirus</taxon>
        <taxon>Henuseptimavirus henu7</taxon>
    </lineage>
</organism>
<dbReference type="Proteomes" id="UP000321468">
    <property type="component" value="Genome"/>
</dbReference>
<dbReference type="EMBL" id="MN019128">
    <property type="protein sequence ID" value="QEA09697.1"/>
    <property type="molecule type" value="Genomic_DNA"/>
</dbReference>
<protein>
    <submittedName>
        <fullName evidence="1">Putative terminase small subunit</fullName>
    </submittedName>
</protein>
<sequence>MSREEKQKPFTAYNFKKLYNKQYGDIATLGKQHRYTPEQVFNLAVKYFEWAESNALKAAESSSFQGRTYQDEVNKPRVFTFNGLRLFCGWSRCAMEKWKKEPGFSEVMEFIESVIYEQKFQLAANGVINAAFIAKDLGVDQPTQINVSANSESSAAIAEVGADEVREAVRDILAEI</sequence>
<evidence type="ECO:0000313" key="2">
    <source>
        <dbReference type="Proteomes" id="UP000321468"/>
    </source>
</evidence>
<dbReference type="RefSeq" id="YP_010064782.1">
    <property type="nucleotide sequence ID" value="NC_054894.1"/>
</dbReference>
<name>A0A5B8RS09_9CAUD</name>
<dbReference type="Pfam" id="PF16677">
    <property type="entry name" value="GP3_package"/>
    <property type="match status" value="1"/>
</dbReference>
<proteinExistence type="predicted"/>
<evidence type="ECO:0000313" key="1">
    <source>
        <dbReference type="EMBL" id="QEA09697.1"/>
    </source>
</evidence>
<accession>A0A5B8RS09</accession>